<keyword evidence="3 5" id="KW-0238">DNA-binding</keyword>
<dbReference type="InterPro" id="IPR013324">
    <property type="entry name" value="RNA_pol_sigma_r3/r4-like"/>
</dbReference>
<dbReference type="InterPro" id="IPR007624">
    <property type="entry name" value="RNA_pol_sigma70_r3"/>
</dbReference>
<dbReference type="InterPro" id="IPR050239">
    <property type="entry name" value="Sigma-70_RNA_pol_init_factors"/>
</dbReference>
<reference evidence="9 10" key="1">
    <citation type="journal article" date="2014" name="Nature">
        <title>An environmental bacterial taxon with a large and distinct metabolic repertoire.</title>
        <authorList>
            <person name="Wilson M.C."/>
            <person name="Mori T."/>
            <person name="Ruckert C."/>
            <person name="Uria A.R."/>
            <person name="Helf M.J."/>
            <person name="Takada K."/>
            <person name="Gernert C."/>
            <person name="Steffens U.A."/>
            <person name="Heycke N."/>
            <person name="Schmitt S."/>
            <person name="Rinke C."/>
            <person name="Helfrich E.J."/>
            <person name="Brachmann A.O."/>
            <person name="Gurgui C."/>
            <person name="Wakimoto T."/>
            <person name="Kracht M."/>
            <person name="Crusemann M."/>
            <person name="Hentschel U."/>
            <person name="Abe I."/>
            <person name="Matsunaga S."/>
            <person name="Kalinowski J."/>
            <person name="Takeyama H."/>
            <person name="Piel J."/>
        </authorList>
    </citation>
    <scope>NUCLEOTIDE SEQUENCE [LARGE SCALE GENOMIC DNA]</scope>
    <source>
        <strain evidence="10">TSY1</strain>
    </source>
</reference>
<dbReference type="NCBIfam" id="TIGR02937">
    <property type="entry name" value="sigma70-ECF"/>
    <property type="match status" value="1"/>
</dbReference>
<dbReference type="InterPro" id="IPR036388">
    <property type="entry name" value="WH-like_DNA-bd_sf"/>
</dbReference>
<dbReference type="EMBL" id="AZHW01000683">
    <property type="protein sequence ID" value="ETW97282.1"/>
    <property type="molecule type" value="Genomic_DNA"/>
</dbReference>
<dbReference type="SUPFAM" id="SSF88946">
    <property type="entry name" value="Sigma2 domain of RNA polymerase sigma factors"/>
    <property type="match status" value="1"/>
</dbReference>
<evidence type="ECO:0000256" key="2">
    <source>
        <dbReference type="ARBA" id="ARBA00023082"/>
    </source>
</evidence>
<dbReference type="GO" id="GO:0016987">
    <property type="term" value="F:sigma factor activity"/>
    <property type="evidence" value="ECO:0007669"/>
    <property type="project" value="UniProtKB-KW"/>
</dbReference>
<keyword evidence="2 5" id="KW-0731">Sigma factor</keyword>
<keyword evidence="1 5" id="KW-0805">Transcription regulation</keyword>
<evidence type="ECO:0000256" key="4">
    <source>
        <dbReference type="ARBA" id="ARBA00023163"/>
    </source>
</evidence>
<dbReference type="InterPro" id="IPR013325">
    <property type="entry name" value="RNA_pol_sigma_r2"/>
</dbReference>
<keyword evidence="10" id="KW-1185">Reference proteome</keyword>
<dbReference type="InterPro" id="IPR007627">
    <property type="entry name" value="RNA_pol_sigma70_r2"/>
</dbReference>
<comment type="function">
    <text evidence="5">Sigma factors are initiation factors that promote the attachment of RNA polymerase to specific initiation sites and are then released.</text>
</comment>
<gene>
    <name evidence="9" type="ORF">ETSY1_23285</name>
</gene>
<evidence type="ECO:0000256" key="3">
    <source>
        <dbReference type="ARBA" id="ARBA00023125"/>
    </source>
</evidence>
<evidence type="ECO:0000313" key="9">
    <source>
        <dbReference type="EMBL" id="ETW97282.1"/>
    </source>
</evidence>
<dbReference type="SUPFAM" id="SSF88659">
    <property type="entry name" value="Sigma3 and sigma4 domains of RNA polymerase sigma factors"/>
    <property type="match status" value="2"/>
</dbReference>
<dbReference type="Pfam" id="PF04545">
    <property type="entry name" value="Sigma70_r4"/>
    <property type="match status" value="1"/>
</dbReference>
<evidence type="ECO:0000256" key="6">
    <source>
        <dbReference type="SAM" id="MobiDB-lite"/>
    </source>
</evidence>
<accession>W4LH46</accession>
<dbReference type="PATRIC" id="fig|1429438.4.peg.4482"/>
<name>W4LH46_ENTF1</name>
<evidence type="ECO:0000256" key="1">
    <source>
        <dbReference type="ARBA" id="ARBA00023015"/>
    </source>
</evidence>
<dbReference type="PRINTS" id="PR00046">
    <property type="entry name" value="SIGMA70FCT"/>
</dbReference>
<comment type="caution">
    <text evidence="9">The sequence shown here is derived from an EMBL/GenBank/DDBJ whole genome shotgun (WGS) entry which is preliminary data.</text>
</comment>
<dbReference type="InterPro" id="IPR000943">
    <property type="entry name" value="RNA_pol_sigma70"/>
</dbReference>
<dbReference type="GO" id="GO:0003677">
    <property type="term" value="F:DNA binding"/>
    <property type="evidence" value="ECO:0007669"/>
    <property type="project" value="UniProtKB-KW"/>
</dbReference>
<feature type="region of interest" description="Disordered" evidence="6">
    <location>
        <begin position="13"/>
        <end position="47"/>
    </location>
</feature>
<dbReference type="Gene3D" id="1.20.120.1810">
    <property type="match status" value="1"/>
</dbReference>
<keyword evidence="4 5" id="KW-0804">Transcription</keyword>
<evidence type="ECO:0000256" key="5">
    <source>
        <dbReference type="RuleBase" id="RU362124"/>
    </source>
</evidence>
<dbReference type="Proteomes" id="UP000019141">
    <property type="component" value="Unassembled WGS sequence"/>
</dbReference>
<feature type="domain" description="RNA polymerase sigma-70" evidence="7">
    <location>
        <begin position="268"/>
        <end position="281"/>
    </location>
</feature>
<dbReference type="AlphaFoldDB" id="W4LH46"/>
<dbReference type="PANTHER" id="PTHR30603">
    <property type="entry name" value="RNA POLYMERASE SIGMA FACTOR RPO"/>
    <property type="match status" value="1"/>
</dbReference>
<feature type="domain" description="RNA polymerase sigma-70" evidence="8">
    <location>
        <begin position="436"/>
        <end position="462"/>
    </location>
</feature>
<dbReference type="Pfam" id="PF04542">
    <property type="entry name" value="Sigma70_r2"/>
    <property type="match status" value="1"/>
</dbReference>
<proteinExistence type="inferred from homology"/>
<dbReference type="GO" id="GO:0006352">
    <property type="term" value="P:DNA-templated transcription initiation"/>
    <property type="evidence" value="ECO:0007669"/>
    <property type="project" value="InterPro"/>
</dbReference>
<comment type="similarity">
    <text evidence="5">Belongs to the sigma-70 factor family.</text>
</comment>
<dbReference type="Pfam" id="PF04539">
    <property type="entry name" value="Sigma70_r3"/>
    <property type="match status" value="1"/>
</dbReference>
<dbReference type="Gene3D" id="1.10.10.10">
    <property type="entry name" value="Winged helix-like DNA-binding domain superfamily/Winged helix DNA-binding domain"/>
    <property type="match status" value="2"/>
</dbReference>
<dbReference type="HOGENOM" id="CLU_014793_3_4_7"/>
<dbReference type="PANTHER" id="PTHR30603:SF60">
    <property type="entry name" value="RNA POLYMERASE SIGMA FACTOR RPOD"/>
    <property type="match status" value="1"/>
</dbReference>
<dbReference type="CDD" id="cd06171">
    <property type="entry name" value="Sigma70_r4"/>
    <property type="match status" value="1"/>
</dbReference>
<sequence>MKLQSEYHAQRLRLLPDGQRTGSEEPDWTVWQPADRDESPVADEGQLEPDLTEADPEMDNLVAHYFGDVRQFALLSRAEEDALWQHIERLKKRVRRALYTSPICLPTLQSLWQEVVRGDRLLPDVMAEMAAAPSEESAPDAPLETAILSLQALLQRLQPLKARKQRRVANPAQARRVRRQARAELWQQWIDTCEDLRLQPVVHEALCRALEAALRAQPDDPALRAAHRGWRQAYQALEEAKANMLRANLRLVIYMAKRFRNDEVPLLDLIQEGNIGLMRALEKFEPGRGLKFVTYAHWWVRQSIGRAIVEQCRTVRLPSHVVERKNKLRAAETKLWQVHKREPSAEELSVELGWTPQDVESLQDTGQVMVRLHEPMSEEGARFEETVEDEHGLEPDMVVEQRQLQQRVADCLRDLPEREAQILRLRFGLDTDHAHSLKEIGDLYGLSRERIRQLENLALNKLRGSAQGAALGDFADVG</sequence>
<evidence type="ECO:0000259" key="8">
    <source>
        <dbReference type="PROSITE" id="PS00716"/>
    </source>
</evidence>
<dbReference type="PROSITE" id="PS00715">
    <property type="entry name" value="SIGMA70_1"/>
    <property type="match status" value="1"/>
</dbReference>
<evidence type="ECO:0000259" key="7">
    <source>
        <dbReference type="PROSITE" id="PS00715"/>
    </source>
</evidence>
<organism evidence="9 10">
    <name type="scientific">Entotheonella factor</name>
    <dbReference type="NCBI Taxonomy" id="1429438"/>
    <lineage>
        <taxon>Bacteria</taxon>
        <taxon>Pseudomonadati</taxon>
        <taxon>Nitrospinota/Tectimicrobiota group</taxon>
        <taxon>Candidatus Tectimicrobiota</taxon>
        <taxon>Candidatus Entotheonellia</taxon>
        <taxon>Candidatus Entotheonellales</taxon>
        <taxon>Candidatus Entotheonellaceae</taxon>
        <taxon>Candidatus Entotheonella</taxon>
    </lineage>
</organism>
<protein>
    <recommendedName>
        <fullName evidence="5">RNA polymerase sigma factor</fullName>
    </recommendedName>
</protein>
<dbReference type="PROSITE" id="PS00716">
    <property type="entry name" value="SIGMA70_2"/>
    <property type="match status" value="1"/>
</dbReference>
<evidence type="ECO:0000313" key="10">
    <source>
        <dbReference type="Proteomes" id="UP000019141"/>
    </source>
</evidence>
<dbReference type="InterPro" id="IPR007630">
    <property type="entry name" value="RNA_pol_sigma70_r4"/>
</dbReference>
<dbReference type="InterPro" id="IPR014284">
    <property type="entry name" value="RNA_pol_sigma-70_dom"/>
</dbReference>